<accession>A0A0F9NH01</accession>
<dbReference type="AlphaFoldDB" id="A0A0F9NH01"/>
<organism evidence="2">
    <name type="scientific">marine sediment metagenome</name>
    <dbReference type="NCBI Taxonomy" id="412755"/>
    <lineage>
        <taxon>unclassified sequences</taxon>
        <taxon>metagenomes</taxon>
        <taxon>ecological metagenomes</taxon>
    </lineage>
</organism>
<keyword evidence="1" id="KW-0175">Coiled coil</keyword>
<dbReference type="EMBL" id="LAZR01003543">
    <property type="protein sequence ID" value="KKN17234.1"/>
    <property type="molecule type" value="Genomic_DNA"/>
</dbReference>
<sequence length="305" mass="35079">MSNEEDKSKRDGREAERVRWELSEIREELMEELEDLQDEFSDEIEDLREAGEDIKGDLKEELSELKDEELELLSEIGDVKEEIENLEENAQDKIQKAEMRLDHLKTKVRRHEAKYGAKIKKLMEKAKQKAVKRVNISVDSDTSNEWKSWSDQLGKSVSELVRKSMKFVKNNIGDIAKLEEWGQKMESMGVDIEKAVKESGIEDLDEKLKVKFGQDKPGHKIKMAISTGADKERIKKRVSGLVKLHKSVPIEKLAQTINKSNDYAENLIYELVADGIEGSLEEGVFKFTVTPEEVISKLHEFIDNM</sequence>
<reference evidence="2" key="1">
    <citation type="journal article" date="2015" name="Nature">
        <title>Complex archaea that bridge the gap between prokaryotes and eukaryotes.</title>
        <authorList>
            <person name="Spang A."/>
            <person name="Saw J.H."/>
            <person name="Jorgensen S.L."/>
            <person name="Zaremba-Niedzwiedzka K."/>
            <person name="Martijn J."/>
            <person name="Lind A.E."/>
            <person name="van Eijk R."/>
            <person name="Schleper C."/>
            <person name="Guy L."/>
            <person name="Ettema T.J."/>
        </authorList>
    </citation>
    <scope>NUCLEOTIDE SEQUENCE</scope>
</reference>
<gene>
    <name evidence="2" type="ORF">LCGC14_0967980</name>
</gene>
<protein>
    <submittedName>
        <fullName evidence="2">Uncharacterized protein</fullName>
    </submittedName>
</protein>
<name>A0A0F9NH01_9ZZZZ</name>
<evidence type="ECO:0000256" key="1">
    <source>
        <dbReference type="SAM" id="Coils"/>
    </source>
</evidence>
<evidence type="ECO:0000313" key="2">
    <source>
        <dbReference type="EMBL" id="KKN17234.1"/>
    </source>
</evidence>
<comment type="caution">
    <text evidence="2">The sequence shown here is derived from an EMBL/GenBank/DDBJ whole genome shotgun (WGS) entry which is preliminary data.</text>
</comment>
<feature type="coiled-coil region" evidence="1">
    <location>
        <begin position="15"/>
        <end position="114"/>
    </location>
</feature>
<proteinExistence type="predicted"/>